<protein>
    <recommendedName>
        <fullName evidence="1">F-box associated beta-propeller type 3 domain-containing protein</fullName>
    </recommendedName>
</protein>
<dbReference type="AlphaFoldDB" id="A0A5N6RVN9"/>
<keyword evidence="3" id="KW-1185">Reference proteome</keyword>
<evidence type="ECO:0000313" key="2">
    <source>
        <dbReference type="EMBL" id="KAE8125759.1"/>
    </source>
</evidence>
<accession>A0A5N6RVN9</accession>
<dbReference type="InterPro" id="IPR013187">
    <property type="entry name" value="F-box-assoc_dom_typ3"/>
</dbReference>
<gene>
    <name evidence="2" type="ORF">FH972_020533</name>
</gene>
<dbReference type="OrthoDB" id="5314306at2759"/>
<reference evidence="2 3" key="1">
    <citation type="submission" date="2019-06" db="EMBL/GenBank/DDBJ databases">
        <title>A chromosomal-level reference genome of Carpinus fangiana (Coryloideae, Betulaceae).</title>
        <authorList>
            <person name="Yang X."/>
            <person name="Wang Z."/>
            <person name="Zhang L."/>
            <person name="Hao G."/>
            <person name="Liu J."/>
            <person name="Yang Y."/>
        </authorList>
    </citation>
    <scope>NUCLEOTIDE SEQUENCE [LARGE SCALE GENOMIC DNA]</scope>
    <source>
        <strain evidence="2">Cfa_2016G</strain>
        <tissue evidence="2">Leaf</tissue>
    </source>
</reference>
<evidence type="ECO:0000313" key="3">
    <source>
        <dbReference type="Proteomes" id="UP000327013"/>
    </source>
</evidence>
<proteinExistence type="predicted"/>
<dbReference type="Proteomes" id="UP000327013">
    <property type="component" value="Chromosome 8"/>
</dbReference>
<dbReference type="InterPro" id="IPR017451">
    <property type="entry name" value="F-box-assoc_interact_dom"/>
</dbReference>
<feature type="domain" description="F-box associated beta-propeller type 3" evidence="1">
    <location>
        <begin position="6"/>
        <end position="160"/>
    </location>
</feature>
<dbReference type="NCBIfam" id="TIGR01640">
    <property type="entry name" value="F_box_assoc_1"/>
    <property type="match status" value="1"/>
</dbReference>
<dbReference type="PANTHER" id="PTHR31672">
    <property type="entry name" value="BNACNNG10540D PROTEIN"/>
    <property type="match status" value="1"/>
</dbReference>
<dbReference type="Pfam" id="PF08268">
    <property type="entry name" value="FBA_3"/>
    <property type="match status" value="1"/>
</dbReference>
<dbReference type="InterPro" id="IPR050796">
    <property type="entry name" value="SCF_F-box_component"/>
</dbReference>
<dbReference type="EMBL" id="CM017328">
    <property type="protein sequence ID" value="KAE8125759.1"/>
    <property type="molecule type" value="Genomic_DNA"/>
</dbReference>
<evidence type="ECO:0000259" key="1">
    <source>
        <dbReference type="Pfam" id="PF08268"/>
    </source>
</evidence>
<organism evidence="2 3">
    <name type="scientific">Carpinus fangiana</name>
    <dbReference type="NCBI Taxonomy" id="176857"/>
    <lineage>
        <taxon>Eukaryota</taxon>
        <taxon>Viridiplantae</taxon>
        <taxon>Streptophyta</taxon>
        <taxon>Embryophyta</taxon>
        <taxon>Tracheophyta</taxon>
        <taxon>Spermatophyta</taxon>
        <taxon>Magnoliopsida</taxon>
        <taxon>eudicotyledons</taxon>
        <taxon>Gunneridae</taxon>
        <taxon>Pentapetalae</taxon>
        <taxon>rosids</taxon>
        <taxon>fabids</taxon>
        <taxon>Fagales</taxon>
        <taxon>Betulaceae</taxon>
        <taxon>Carpinus</taxon>
    </lineage>
</organism>
<dbReference type="PANTHER" id="PTHR31672:SF13">
    <property type="entry name" value="F-BOX PROTEIN CPR30-LIKE"/>
    <property type="match status" value="1"/>
</dbReference>
<name>A0A5N6RVN9_9ROSI</name>
<sequence>MTISEPNTNLSYDNIGWGFGFDSRTNDYKVVKIDSQVHVFSLLATGSWKISRVGAPPACSLSNRGPQRFINGAIHWLASTRIVGNDDDKRHSILSFDISSEIFREIMLPKTLSGLNYCFPSPIFYSITEYGKSLALCVGATRFISLWVMKEYGAAGSWTQVLDYTTLEGIPKPLGFSSSGELLWKTESGELTSYDPKTSKIKTENAAKGAYCFAGSYVETLVLLDQPNLSRKRPRTGE</sequence>